<feature type="transmembrane region" description="Helical" evidence="6">
    <location>
        <begin position="92"/>
        <end position="110"/>
    </location>
</feature>
<protein>
    <recommendedName>
        <fullName evidence="9">Major Facilitator Superfamily protein</fullName>
    </recommendedName>
</protein>
<keyword evidence="2" id="KW-1003">Cell membrane</keyword>
<dbReference type="EMBL" id="FQUL01000021">
    <property type="protein sequence ID" value="SHE74931.1"/>
    <property type="molecule type" value="Genomic_DNA"/>
</dbReference>
<keyword evidence="3 6" id="KW-0812">Transmembrane</keyword>
<gene>
    <name evidence="7" type="ORF">SAMN02745225_01500</name>
</gene>
<evidence type="ECO:0000313" key="7">
    <source>
        <dbReference type="EMBL" id="SHE74931.1"/>
    </source>
</evidence>
<dbReference type="Gene3D" id="1.20.1250.20">
    <property type="entry name" value="MFS general substrate transporter like domains"/>
    <property type="match status" value="1"/>
</dbReference>
<keyword evidence="8" id="KW-1185">Reference proteome</keyword>
<keyword evidence="5 6" id="KW-0472">Membrane</keyword>
<feature type="transmembrane region" description="Helical" evidence="6">
    <location>
        <begin position="29"/>
        <end position="50"/>
    </location>
</feature>
<evidence type="ECO:0000256" key="4">
    <source>
        <dbReference type="ARBA" id="ARBA00022989"/>
    </source>
</evidence>
<dbReference type="SUPFAM" id="SSF103473">
    <property type="entry name" value="MFS general substrate transporter"/>
    <property type="match status" value="1"/>
</dbReference>
<evidence type="ECO:0008006" key="9">
    <source>
        <dbReference type="Google" id="ProtNLM"/>
    </source>
</evidence>
<proteinExistence type="predicted"/>
<evidence type="ECO:0000256" key="3">
    <source>
        <dbReference type="ARBA" id="ARBA00022692"/>
    </source>
</evidence>
<feature type="transmembrane region" description="Helical" evidence="6">
    <location>
        <begin position="168"/>
        <end position="187"/>
    </location>
</feature>
<dbReference type="InterPro" id="IPR036259">
    <property type="entry name" value="MFS_trans_sf"/>
</dbReference>
<dbReference type="PANTHER" id="PTHR23513:SF18">
    <property type="entry name" value="INTEGRAL MEMBRANE PROTEIN"/>
    <property type="match status" value="1"/>
</dbReference>
<dbReference type="AlphaFoldDB" id="A0A1M4W0Z3"/>
<feature type="transmembrane region" description="Helical" evidence="6">
    <location>
        <begin position="62"/>
        <end position="80"/>
    </location>
</feature>
<dbReference type="STRING" id="1121881.SAMN02745225_01500"/>
<feature type="transmembrane region" description="Helical" evidence="6">
    <location>
        <begin position="245"/>
        <end position="266"/>
    </location>
</feature>
<evidence type="ECO:0000256" key="6">
    <source>
        <dbReference type="SAM" id="Phobius"/>
    </source>
</evidence>
<keyword evidence="4 6" id="KW-1133">Transmembrane helix</keyword>
<comment type="subcellular location">
    <subcellularLocation>
        <location evidence="1">Cell membrane</location>
        <topology evidence="1">Multi-pass membrane protein</topology>
    </subcellularLocation>
</comment>
<organism evidence="7 8">
    <name type="scientific">Ferrithrix thermotolerans DSM 19514</name>
    <dbReference type="NCBI Taxonomy" id="1121881"/>
    <lineage>
        <taxon>Bacteria</taxon>
        <taxon>Bacillati</taxon>
        <taxon>Actinomycetota</taxon>
        <taxon>Acidimicrobiia</taxon>
        <taxon>Acidimicrobiales</taxon>
        <taxon>Acidimicrobiaceae</taxon>
        <taxon>Ferrithrix</taxon>
    </lineage>
</organism>
<dbReference type="PANTHER" id="PTHR23513">
    <property type="entry name" value="INTEGRAL MEMBRANE EFFLUX PROTEIN-RELATED"/>
    <property type="match status" value="1"/>
</dbReference>
<sequence>MALGIIKEVFAYIARLFDRSQPIGSFRRVHALSLASDTMTTVALAGSLFFSISPHEAKSKVALYLALTVLPYAFVAPLLAPLLDRDTRFREGALYLSATIKVVAVFAISFDYRSLFLFPEALMALVASKLYLVAKASLVPQILSYEGLKEGKVEDSPDSVLVKTNSQLSLLGAVVGVVAGALAGGILKTPGLGTAWILRAELIPLLVLLAEIRFMGRTHLAHLYSARGFKVSRDVSSPRFMDHHVALVASTAIAVLRAGVGFFTFLVAFQLKESHSSVIIYGLTLLASASGAALATAATPLARRRLSEQQILISALILEALAAIAAGKLDTIGSQIALAGIIGLVASGGKLAFDSIVQHHVPPNLQARAFARYETRLQLAWVIGAIVPTLIYIPLATGDVVVATAALVGAFSFSASRRALSS</sequence>
<evidence type="ECO:0000256" key="2">
    <source>
        <dbReference type="ARBA" id="ARBA00022475"/>
    </source>
</evidence>
<evidence type="ECO:0000313" key="8">
    <source>
        <dbReference type="Proteomes" id="UP000184295"/>
    </source>
</evidence>
<name>A0A1M4W0Z3_9ACTN</name>
<feature type="transmembrane region" description="Helical" evidence="6">
    <location>
        <begin position="278"/>
        <end position="299"/>
    </location>
</feature>
<accession>A0A1M4W0Z3</accession>
<dbReference type="Proteomes" id="UP000184295">
    <property type="component" value="Unassembled WGS sequence"/>
</dbReference>
<evidence type="ECO:0000256" key="5">
    <source>
        <dbReference type="ARBA" id="ARBA00023136"/>
    </source>
</evidence>
<evidence type="ECO:0000256" key="1">
    <source>
        <dbReference type="ARBA" id="ARBA00004651"/>
    </source>
</evidence>
<feature type="transmembrane region" description="Helical" evidence="6">
    <location>
        <begin position="377"/>
        <end position="395"/>
    </location>
</feature>
<reference evidence="8" key="1">
    <citation type="submission" date="2016-11" db="EMBL/GenBank/DDBJ databases">
        <authorList>
            <person name="Varghese N."/>
            <person name="Submissions S."/>
        </authorList>
    </citation>
    <scope>NUCLEOTIDE SEQUENCE [LARGE SCALE GENOMIC DNA]</scope>
    <source>
        <strain evidence="8">DSM 19514</strain>
    </source>
</reference>
<dbReference type="GO" id="GO:0005886">
    <property type="term" value="C:plasma membrane"/>
    <property type="evidence" value="ECO:0007669"/>
    <property type="project" value="UniProtKB-SubCell"/>
</dbReference>